<sequence length="659" mass="74570">MPIAAASLCGRWRAVTQTALQRPTMPKSPSNQAGADTGCRRSAEKQTPGDVTGTGISDQRSHSRILIAAACQTQQYRYPGRCNVTDHYRYRCKVAQCEDAVPPVPACSVSAGIWNADCGALCCGVVISVCSISLFGVALLSGFGTQELLSCSGPDEAADRRLQYLVKYGWVTPVNWEEQAFGDTPELDSAPQDVLQLISEGESAERDIFRSSTKTEISPAFSESLKKFQEANGLNATGILDNPTKLAMNKPRCGVPDIKAPSKRKNATLSLLATNETHHDSSHTGNIRGKRNVLSQIVDHFRRKRDDRAVEENENPMSVSKRKLKWRLMGEGYSMQLTIEQQRGILNTAFRMWRQHLGCSQAFDGVGQQFAHAWYLGDIHFDDDEHFVGPSSEQGISLLKVAVHEIGHALGLPHINRLGSVMQPNYTPQGKHFELDWEDRKTVQKKYGTCDGSFSTVFDWVRKERNSRGEVFYRFNTYFFKTGWYWMYENKSNRTRFGDPLPIKTGWKGVPENNIDAYVHVWTWNIDAQYFFKGAPSPVDAAFFDKKDRLIYFFRGNNVTAFSIEKNKVNDNFPKRILEVFPAVDPSDHPGGYIDAIYYSYTYQTTYFIKDSYYWKMVKDQDRQVNSSLPVNGLWPRKKINSKWYDICDVHPSVLFNGT</sequence>
<evidence type="ECO:0000256" key="12">
    <source>
        <dbReference type="PROSITE-ProRule" id="PRU01011"/>
    </source>
</evidence>
<dbReference type="SUPFAM" id="SSF55486">
    <property type="entry name" value="Metalloproteases ('zincins'), catalytic domain"/>
    <property type="match status" value="1"/>
</dbReference>
<reference evidence="15" key="1">
    <citation type="submission" date="2023-07" db="EMBL/GenBank/DDBJ databases">
        <authorList>
            <person name="Stuckert A."/>
        </authorList>
    </citation>
    <scope>NUCLEOTIDE SEQUENCE</scope>
</reference>
<dbReference type="InterPro" id="IPR024079">
    <property type="entry name" value="MetalloPept_cat_dom_sf"/>
</dbReference>
<dbReference type="Gene3D" id="3.40.390.10">
    <property type="entry name" value="Collagenase (Catalytic Domain)"/>
    <property type="match status" value="2"/>
</dbReference>
<dbReference type="InterPro" id="IPR018487">
    <property type="entry name" value="Hemopexin-like_repeat"/>
</dbReference>
<proteinExistence type="inferred from homology"/>
<keyword evidence="7" id="KW-0378">Hydrolase</keyword>
<feature type="repeat" description="Hemopexin" evidence="12">
    <location>
        <begin position="536"/>
        <end position="584"/>
    </location>
</feature>
<protein>
    <recommendedName>
        <fullName evidence="14">Peptidase metallopeptidase domain-containing protein</fullName>
    </recommendedName>
</protein>
<feature type="compositionally biased region" description="Polar residues" evidence="13">
    <location>
        <begin position="19"/>
        <end position="34"/>
    </location>
</feature>
<keyword evidence="11" id="KW-0865">Zymogen</keyword>
<evidence type="ECO:0000256" key="9">
    <source>
        <dbReference type="ARBA" id="ARBA00022837"/>
    </source>
</evidence>
<dbReference type="SUPFAM" id="SSF50923">
    <property type="entry name" value="Hemopexin-like domain"/>
    <property type="match status" value="1"/>
</dbReference>
<comment type="similarity">
    <text evidence="3">Belongs to the peptidase M10A family.</text>
</comment>
<dbReference type="SMART" id="SM00235">
    <property type="entry name" value="ZnMc"/>
    <property type="match status" value="1"/>
</dbReference>
<evidence type="ECO:0000256" key="8">
    <source>
        <dbReference type="ARBA" id="ARBA00022833"/>
    </source>
</evidence>
<keyword evidence="16" id="KW-1185">Reference proteome</keyword>
<keyword evidence="5" id="KW-0479">Metal-binding</keyword>
<dbReference type="Pfam" id="PF00045">
    <property type="entry name" value="Hemopexin"/>
    <property type="match status" value="1"/>
</dbReference>
<evidence type="ECO:0000256" key="1">
    <source>
        <dbReference type="ARBA" id="ARBA00001913"/>
    </source>
</evidence>
<evidence type="ECO:0000313" key="15">
    <source>
        <dbReference type="EMBL" id="CAJ0968361.1"/>
    </source>
</evidence>
<evidence type="ECO:0000256" key="5">
    <source>
        <dbReference type="ARBA" id="ARBA00022723"/>
    </source>
</evidence>
<comment type="cofactor">
    <cofactor evidence="1">
        <name>Ca(2+)</name>
        <dbReference type="ChEBI" id="CHEBI:29108"/>
    </cofactor>
</comment>
<dbReference type="InterPro" id="IPR036365">
    <property type="entry name" value="PGBD-like_sf"/>
</dbReference>
<dbReference type="EMBL" id="CAUEEQ010079180">
    <property type="protein sequence ID" value="CAJ0968361.1"/>
    <property type="molecule type" value="Genomic_DNA"/>
</dbReference>
<keyword evidence="6" id="KW-0732">Signal</keyword>
<dbReference type="PANTHER" id="PTHR10201">
    <property type="entry name" value="MATRIX METALLOPROTEINASE"/>
    <property type="match status" value="1"/>
</dbReference>
<feature type="repeat" description="Hemopexin" evidence="12">
    <location>
        <begin position="451"/>
        <end position="510"/>
    </location>
</feature>
<evidence type="ECO:0000256" key="6">
    <source>
        <dbReference type="ARBA" id="ARBA00022729"/>
    </source>
</evidence>
<dbReference type="InterPro" id="IPR006026">
    <property type="entry name" value="Peptidase_Metallo"/>
</dbReference>
<keyword evidence="4" id="KW-0645">Protease</keyword>
<keyword evidence="9" id="KW-0106">Calcium</keyword>
<dbReference type="Proteomes" id="UP001176940">
    <property type="component" value="Unassembled WGS sequence"/>
</dbReference>
<dbReference type="InterPro" id="IPR021158">
    <property type="entry name" value="Pept_M10A_Zn_BS"/>
</dbReference>
<accession>A0ABN9MRS7</accession>
<dbReference type="PROSITE" id="PS51642">
    <property type="entry name" value="HEMOPEXIN_2"/>
    <property type="match status" value="3"/>
</dbReference>
<evidence type="ECO:0000256" key="11">
    <source>
        <dbReference type="ARBA" id="ARBA00023145"/>
    </source>
</evidence>
<name>A0ABN9MRS7_9NEOB</name>
<dbReference type="Gene3D" id="2.110.10.10">
    <property type="entry name" value="Hemopexin-like domain"/>
    <property type="match status" value="2"/>
</dbReference>
<keyword evidence="8" id="KW-0862">Zinc</keyword>
<evidence type="ECO:0000259" key="14">
    <source>
        <dbReference type="SMART" id="SM00235"/>
    </source>
</evidence>
<dbReference type="InterPro" id="IPR021190">
    <property type="entry name" value="Pept_M10A"/>
</dbReference>
<keyword evidence="10" id="KW-0482">Metalloprotease</keyword>
<evidence type="ECO:0000256" key="13">
    <source>
        <dbReference type="SAM" id="MobiDB-lite"/>
    </source>
</evidence>
<feature type="region of interest" description="Disordered" evidence="13">
    <location>
        <begin position="19"/>
        <end position="58"/>
    </location>
</feature>
<comment type="cofactor">
    <cofactor evidence="2">
        <name>Zn(2+)</name>
        <dbReference type="ChEBI" id="CHEBI:29105"/>
    </cofactor>
</comment>
<dbReference type="InterPro" id="IPR036375">
    <property type="entry name" value="Hemopexin-like_dom_sf"/>
</dbReference>
<dbReference type="PRINTS" id="PR00138">
    <property type="entry name" value="MATRIXIN"/>
</dbReference>
<feature type="domain" description="Peptidase metallopeptidase" evidence="14">
    <location>
        <begin position="322"/>
        <end position="449"/>
    </location>
</feature>
<dbReference type="InterPro" id="IPR001818">
    <property type="entry name" value="Pept_M10_metallopeptidase"/>
</dbReference>
<evidence type="ECO:0000256" key="4">
    <source>
        <dbReference type="ARBA" id="ARBA00022670"/>
    </source>
</evidence>
<feature type="repeat" description="Hemopexin" evidence="12">
    <location>
        <begin position="591"/>
        <end position="647"/>
    </location>
</feature>
<evidence type="ECO:0000256" key="10">
    <source>
        <dbReference type="ARBA" id="ARBA00023049"/>
    </source>
</evidence>
<evidence type="ECO:0000256" key="7">
    <source>
        <dbReference type="ARBA" id="ARBA00022801"/>
    </source>
</evidence>
<evidence type="ECO:0000313" key="16">
    <source>
        <dbReference type="Proteomes" id="UP001176940"/>
    </source>
</evidence>
<dbReference type="SUPFAM" id="SSF47090">
    <property type="entry name" value="PGBD-like"/>
    <property type="match status" value="1"/>
</dbReference>
<comment type="caution">
    <text evidence="15">The sequence shown here is derived from an EMBL/GenBank/DDBJ whole genome shotgun (WGS) entry which is preliminary data.</text>
</comment>
<dbReference type="PROSITE" id="PS00546">
    <property type="entry name" value="CYSTEINE_SWITCH"/>
    <property type="match status" value="1"/>
</dbReference>
<organism evidence="15 16">
    <name type="scientific">Ranitomeya imitator</name>
    <name type="common">mimic poison frog</name>
    <dbReference type="NCBI Taxonomy" id="111125"/>
    <lineage>
        <taxon>Eukaryota</taxon>
        <taxon>Metazoa</taxon>
        <taxon>Chordata</taxon>
        <taxon>Craniata</taxon>
        <taxon>Vertebrata</taxon>
        <taxon>Euteleostomi</taxon>
        <taxon>Amphibia</taxon>
        <taxon>Batrachia</taxon>
        <taxon>Anura</taxon>
        <taxon>Neobatrachia</taxon>
        <taxon>Hyloidea</taxon>
        <taxon>Dendrobatidae</taxon>
        <taxon>Dendrobatinae</taxon>
        <taxon>Ranitomeya</taxon>
    </lineage>
</organism>
<evidence type="ECO:0000256" key="3">
    <source>
        <dbReference type="ARBA" id="ARBA00010370"/>
    </source>
</evidence>
<dbReference type="SMART" id="SM00120">
    <property type="entry name" value="HX"/>
    <property type="match status" value="3"/>
</dbReference>
<dbReference type="Pfam" id="PF00413">
    <property type="entry name" value="Peptidase_M10"/>
    <property type="match status" value="1"/>
</dbReference>
<evidence type="ECO:0000256" key="2">
    <source>
        <dbReference type="ARBA" id="ARBA00001947"/>
    </source>
</evidence>
<gene>
    <name evidence="15" type="ORF">RIMI_LOCUS23023993</name>
</gene>
<dbReference type="PANTHER" id="PTHR10201:SF328">
    <property type="entry name" value="MATRIX METALLOPROTEINASE-21"/>
    <property type="match status" value="1"/>
</dbReference>